<dbReference type="Pfam" id="PF07992">
    <property type="entry name" value="Pyr_redox_2"/>
    <property type="match status" value="1"/>
</dbReference>
<evidence type="ECO:0000313" key="3">
    <source>
        <dbReference type="EMBL" id="MFD1587677.1"/>
    </source>
</evidence>
<organism evidence="3 4">
    <name type="scientific">Halorientalis brevis</name>
    <dbReference type="NCBI Taxonomy" id="1126241"/>
    <lineage>
        <taxon>Archaea</taxon>
        <taxon>Methanobacteriati</taxon>
        <taxon>Methanobacteriota</taxon>
        <taxon>Stenosarchaea group</taxon>
        <taxon>Halobacteria</taxon>
        <taxon>Halobacteriales</taxon>
        <taxon>Haloarculaceae</taxon>
        <taxon>Halorientalis</taxon>
    </lineage>
</organism>
<reference evidence="3 4" key="1">
    <citation type="journal article" date="2019" name="Int. J. Syst. Evol. Microbiol.">
        <title>The Global Catalogue of Microorganisms (GCM) 10K type strain sequencing project: providing services to taxonomists for standard genome sequencing and annotation.</title>
        <authorList>
            <consortium name="The Broad Institute Genomics Platform"/>
            <consortium name="The Broad Institute Genome Sequencing Center for Infectious Disease"/>
            <person name="Wu L."/>
            <person name="Ma J."/>
        </authorList>
    </citation>
    <scope>NUCLEOTIDE SEQUENCE [LARGE SCALE GENOMIC DNA]</scope>
    <source>
        <strain evidence="3 4">CGMCC 1.12125</strain>
    </source>
</reference>
<dbReference type="GO" id="GO:0016491">
    <property type="term" value="F:oxidoreductase activity"/>
    <property type="evidence" value="ECO:0007669"/>
    <property type="project" value="UniProtKB-KW"/>
</dbReference>
<comment type="caution">
    <text evidence="3">The sequence shown here is derived from an EMBL/GenBank/DDBJ whole genome shotgun (WGS) entry which is preliminary data.</text>
</comment>
<protein>
    <submittedName>
        <fullName evidence="3">NAD(P)/FAD-dependent oxidoreductase</fullName>
        <ecNumber evidence="3">1.6.5.-</ecNumber>
    </submittedName>
</protein>
<evidence type="ECO:0000256" key="1">
    <source>
        <dbReference type="SAM" id="MobiDB-lite"/>
    </source>
</evidence>
<keyword evidence="4" id="KW-1185">Reference proteome</keyword>
<gene>
    <name evidence="3" type="ORF">ACFR9U_11845</name>
</gene>
<feature type="region of interest" description="Disordered" evidence="1">
    <location>
        <begin position="250"/>
        <end position="269"/>
    </location>
</feature>
<dbReference type="RefSeq" id="WP_247380857.1">
    <property type="nucleotide sequence ID" value="NZ_JALLGV010000008.1"/>
</dbReference>
<dbReference type="InterPro" id="IPR036188">
    <property type="entry name" value="FAD/NAD-bd_sf"/>
</dbReference>
<dbReference type="PANTHER" id="PTHR10632">
    <property type="entry name" value="SULFIDE:QUINONE OXIDOREDUCTASE"/>
    <property type="match status" value="1"/>
</dbReference>
<dbReference type="EC" id="1.6.5.-" evidence="3"/>
<dbReference type="AlphaFoldDB" id="A0ABD6CCL0"/>
<dbReference type="InterPro" id="IPR015904">
    <property type="entry name" value="Sulphide_quinone_reductase"/>
</dbReference>
<proteinExistence type="predicted"/>
<accession>A0ABD6CCL0</accession>
<keyword evidence="3" id="KW-0560">Oxidoreductase</keyword>
<dbReference type="Proteomes" id="UP001597119">
    <property type="component" value="Unassembled WGS sequence"/>
</dbReference>
<sequence>MDHIVVLGAGVGGTMTANMLRRRLDRTDAEISVVDKSTEHAYQPSFYLLPYGYMEPDDQFREVSELLRSGVEFVHDEVTGVDPDEKVVDLGDGDLSYDYLVVALGHRLAPEATPGMLEGWEETDSVYPFYHFEAAMELRDALEEFDGGTFVVSVPDTSIKCGGAPLKMTMLAEDYFRRRGIRDDVDVVMTKGSDAVFGVSPYREKLEEIWADRDIEANLNFTVEEIDPEAQVIHSNEGDTQEYDLYAPVPPQEGQPALTEHSPLTEDDVENDGEYVSVDEHTLQHTEYEDVFALGDGCNTPNAKTAAAARKQAHVVLDNLTAHMEDKRQTAEYKGYAACPLLTEKGKAMVAEFDYEESISAPVESRMNWIMDVNVLPSFYWDSWLRGYDPLP</sequence>
<dbReference type="PANTHER" id="PTHR10632:SF2">
    <property type="entry name" value="SULFIDE:QUINONE OXIDOREDUCTASE, MITOCHONDRIAL"/>
    <property type="match status" value="1"/>
</dbReference>
<evidence type="ECO:0000313" key="4">
    <source>
        <dbReference type="Proteomes" id="UP001597119"/>
    </source>
</evidence>
<dbReference type="Gene3D" id="3.50.50.100">
    <property type="match status" value="1"/>
</dbReference>
<name>A0ABD6CCL0_9EURY</name>
<dbReference type="SUPFAM" id="SSF51905">
    <property type="entry name" value="FAD/NAD(P)-binding domain"/>
    <property type="match status" value="2"/>
</dbReference>
<dbReference type="InterPro" id="IPR023753">
    <property type="entry name" value="FAD/NAD-binding_dom"/>
</dbReference>
<feature type="domain" description="FAD/NAD(P)-binding" evidence="2">
    <location>
        <begin position="3"/>
        <end position="313"/>
    </location>
</feature>
<dbReference type="EMBL" id="JBHUDJ010000006">
    <property type="protein sequence ID" value="MFD1587677.1"/>
    <property type="molecule type" value="Genomic_DNA"/>
</dbReference>
<evidence type="ECO:0000259" key="2">
    <source>
        <dbReference type="Pfam" id="PF07992"/>
    </source>
</evidence>